<organism evidence="14 15">
    <name type="scientific">Bradyrhizobium pachyrhizi</name>
    <dbReference type="NCBI Taxonomy" id="280333"/>
    <lineage>
        <taxon>Bacteria</taxon>
        <taxon>Pseudomonadati</taxon>
        <taxon>Pseudomonadota</taxon>
        <taxon>Alphaproteobacteria</taxon>
        <taxon>Hyphomicrobiales</taxon>
        <taxon>Nitrobacteraceae</taxon>
        <taxon>Bradyrhizobium</taxon>
    </lineage>
</organism>
<evidence type="ECO:0000256" key="11">
    <source>
        <dbReference type="ARBA" id="ARBA00025912"/>
    </source>
</evidence>
<evidence type="ECO:0000256" key="9">
    <source>
        <dbReference type="ARBA" id="ARBA00023004"/>
    </source>
</evidence>
<comment type="caution">
    <text evidence="14">The sequence shown here is derived from an EMBL/GenBank/DDBJ whole genome shotgun (WGS) entry which is preliminary data.</text>
</comment>
<dbReference type="PANTHER" id="PTHR10978">
    <property type="entry name" value="SUCCINATE DEHYDROGENASE CYTOCHROME B560 SUBUNIT"/>
    <property type="match status" value="1"/>
</dbReference>
<name>A0A844SGK5_9BRAD</name>
<feature type="transmembrane region" description="Helical" evidence="13">
    <location>
        <begin position="33"/>
        <end position="54"/>
    </location>
</feature>
<evidence type="ECO:0000256" key="5">
    <source>
        <dbReference type="ARBA" id="ARBA00022617"/>
    </source>
</evidence>
<dbReference type="GO" id="GO:0009055">
    <property type="term" value="F:electron transfer activity"/>
    <property type="evidence" value="ECO:0007669"/>
    <property type="project" value="InterPro"/>
</dbReference>
<evidence type="ECO:0000256" key="13">
    <source>
        <dbReference type="SAM" id="Phobius"/>
    </source>
</evidence>
<keyword evidence="10 13" id="KW-0472">Membrane</keyword>
<evidence type="ECO:0000256" key="12">
    <source>
        <dbReference type="PIRSR" id="PIRSR000178-1"/>
    </source>
</evidence>
<dbReference type="CDD" id="cd03499">
    <property type="entry name" value="SQR_TypeC_SdhC"/>
    <property type="match status" value="1"/>
</dbReference>
<dbReference type="Proteomes" id="UP000436468">
    <property type="component" value="Unassembled WGS sequence"/>
</dbReference>
<dbReference type="PIRSF" id="PIRSF000178">
    <property type="entry name" value="SDH_cyt_b560"/>
    <property type="match status" value="1"/>
</dbReference>
<dbReference type="Pfam" id="PF01127">
    <property type="entry name" value="Sdh_cyt"/>
    <property type="match status" value="1"/>
</dbReference>
<evidence type="ECO:0000256" key="6">
    <source>
        <dbReference type="ARBA" id="ARBA00022692"/>
    </source>
</evidence>
<dbReference type="Gene3D" id="1.20.1300.10">
    <property type="entry name" value="Fumarate reductase/succinate dehydrogenase, transmembrane subunit"/>
    <property type="match status" value="1"/>
</dbReference>
<comment type="cofactor">
    <cofactor evidence="12">
        <name>heme</name>
        <dbReference type="ChEBI" id="CHEBI:30413"/>
    </cofactor>
    <text evidence="12">The heme is bound between the two transmembrane subunits.</text>
</comment>
<comment type="subunit">
    <text evidence="11">Part of an enzyme complex containing four subunits: a flavoprotein, an iron-sulfur protein, plus two membrane-anchoring proteins, SdhC and SdhD. The complex can form homotrimers.</text>
</comment>
<dbReference type="SUPFAM" id="SSF81343">
    <property type="entry name" value="Fumarate reductase respiratory complex transmembrane subunits"/>
    <property type="match status" value="1"/>
</dbReference>
<dbReference type="AlphaFoldDB" id="A0A844SGK5"/>
<comment type="similarity">
    <text evidence="3">Belongs to the cytochrome b560 family.</text>
</comment>
<dbReference type="RefSeq" id="WP_157342143.1">
    <property type="nucleotide sequence ID" value="NZ_WQNF01000004.1"/>
</dbReference>
<evidence type="ECO:0000256" key="2">
    <source>
        <dbReference type="ARBA" id="ARBA00004141"/>
    </source>
</evidence>
<dbReference type="InterPro" id="IPR018495">
    <property type="entry name" value="Succ_DH_cyt_bsu_CS"/>
</dbReference>
<protein>
    <recommendedName>
        <fullName evidence="4">Succinate dehydrogenase cytochrome b556 subunit</fullName>
    </recommendedName>
</protein>
<keyword evidence="6 13" id="KW-0812">Transmembrane</keyword>
<comment type="function">
    <text evidence="1">Membrane-anchoring subunit of succinate dehydrogenase (SDH).</text>
</comment>
<keyword evidence="9 12" id="KW-0408">Iron</keyword>
<sequence>MPREPARRQRPQSPNIQIYRPQLTSVLSIANRISGVVITIGAVGLVLWLLAAAAGPDAYAYARGLLSSSLGQCGLLVLLFAFFFHLCSGIRHLVWDAGYGFNLSAIYESGWTSVVASIVLTGGTWIAIQLTGS</sequence>
<keyword evidence="5 12" id="KW-0349">Heme</keyword>
<accession>A0A844SGK5</accession>
<evidence type="ECO:0000256" key="4">
    <source>
        <dbReference type="ARBA" id="ARBA00020076"/>
    </source>
</evidence>
<evidence type="ECO:0000313" key="14">
    <source>
        <dbReference type="EMBL" id="MVT64887.1"/>
    </source>
</evidence>
<keyword evidence="7 12" id="KW-0479">Metal-binding</keyword>
<dbReference type="PANTHER" id="PTHR10978:SF5">
    <property type="entry name" value="SUCCINATE DEHYDROGENASE CYTOCHROME B560 SUBUNIT, MITOCHONDRIAL"/>
    <property type="match status" value="1"/>
</dbReference>
<evidence type="ECO:0000256" key="10">
    <source>
        <dbReference type="ARBA" id="ARBA00023136"/>
    </source>
</evidence>
<evidence type="ECO:0000256" key="7">
    <source>
        <dbReference type="ARBA" id="ARBA00022723"/>
    </source>
</evidence>
<comment type="subcellular location">
    <subcellularLocation>
        <location evidence="2">Membrane</location>
        <topology evidence="2">Multi-pass membrane protein</topology>
    </subcellularLocation>
</comment>
<dbReference type="InterPro" id="IPR000701">
    <property type="entry name" value="SuccDH_FuR_B_TM-su"/>
</dbReference>
<evidence type="ECO:0000256" key="8">
    <source>
        <dbReference type="ARBA" id="ARBA00022989"/>
    </source>
</evidence>
<evidence type="ECO:0000256" key="3">
    <source>
        <dbReference type="ARBA" id="ARBA00007244"/>
    </source>
</evidence>
<proteinExistence type="inferred from homology"/>
<dbReference type="InterPro" id="IPR034804">
    <property type="entry name" value="SQR/QFR_C/D"/>
</dbReference>
<feature type="binding site" description="axial binding residue" evidence="12">
    <location>
        <position position="85"/>
    </location>
    <ligand>
        <name>heme</name>
        <dbReference type="ChEBI" id="CHEBI:30413"/>
        <note>ligand shared with second transmembrane subunit</note>
    </ligand>
    <ligandPart>
        <name>Fe</name>
        <dbReference type="ChEBI" id="CHEBI:18248"/>
    </ligandPart>
</feature>
<evidence type="ECO:0000313" key="15">
    <source>
        <dbReference type="Proteomes" id="UP000436468"/>
    </source>
</evidence>
<dbReference type="NCBIfam" id="TIGR02970">
    <property type="entry name" value="succ_dehyd_cytB"/>
    <property type="match status" value="1"/>
</dbReference>
<feature type="transmembrane region" description="Helical" evidence="13">
    <location>
        <begin position="74"/>
        <end position="94"/>
    </location>
</feature>
<dbReference type="EMBL" id="WQNF01000004">
    <property type="protein sequence ID" value="MVT64887.1"/>
    <property type="molecule type" value="Genomic_DNA"/>
</dbReference>
<dbReference type="GO" id="GO:0046872">
    <property type="term" value="F:metal ion binding"/>
    <property type="evidence" value="ECO:0007669"/>
    <property type="project" value="UniProtKB-KW"/>
</dbReference>
<dbReference type="GO" id="GO:0016020">
    <property type="term" value="C:membrane"/>
    <property type="evidence" value="ECO:0007669"/>
    <property type="project" value="UniProtKB-SubCell"/>
</dbReference>
<keyword evidence="15" id="KW-1185">Reference proteome</keyword>
<feature type="transmembrane region" description="Helical" evidence="13">
    <location>
        <begin position="106"/>
        <end position="128"/>
    </location>
</feature>
<reference evidence="14 15" key="1">
    <citation type="submission" date="2019-12" db="EMBL/GenBank/DDBJ databases">
        <title>Draft genome sequences Bradyrhizobium cajani AMBPC1010, Bradyrhizobium pachyrhizi AMBPC1040 and Bradyrhizobium yuanmingense ALSPC3051, three plant growth promoting strains isolated from nodules of Cajanus cajan L. in Dominican Republic.</title>
        <authorList>
            <person name="Flores-Felix J.D."/>
            <person name="Araujo J."/>
            <person name="Diaz-Alcantara C."/>
            <person name="Gonzalez-Andres F."/>
            <person name="Velazquez E."/>
        </authorList>
    </citation>
    <scope>NUCLEOTIDE SEQUENCE [LARGE SCALE GENOMIC DNA]</scope>
    <source>
        <strain evidence="14 15">1040</strain>
    </source>
</reference>
<dbReference type="PROSITE" id="PS01001">
    <property type="entry name" value="SDH_CYT_2"/>
    <property type="match status" value="1"/>
</dbReference>
<dbReference type="GO" id="GO:0006099">
    <property type="term" value="P:tricarboxylic acid cycle"/>
    <property type="evidence" value="ECO:0007669"/>
    <property type="project" value="InterPro"/>
</dbReference>
<dbReference type="InterPro" id="IPR014314">
    <property type="entry name" value="Succ_DH_cytb556"/>
</dbReference>
<keyword evidence="8 13" id="KW-1133">Transmembrane helix</keyword>
<gene>
    <name evidence="14" type="primary">sdhC</name>
    <name evidence="14" type="ORF">GPL21_07175</name>
</gene>
<evidence type="ECO:0000256" key="1">
    <source>
        <dbReference type="ARBA" id="ARBA00004050"/>
    </source>
</evidence>